<dbReference type="Pfam" id="PF02801">
    <property type="entry name" value="Ketoacyl-synt_C"/>
    <property type="match status" value="3"/>
</dbReference>
<dbReference type="InterPro" id="IPR014030">
    <property type="entry name" value="Ketoacyl_synth_N"/>
</dbReference>
<evidence type="ECO:0000256" key="3">
    <source>
        <dbReference type="ARBA" id="ARBA00022553"/>
    </source>
</evidence>
<reference evidence="11 12" key="1">
    <citation type="submission" date="2020-08" db="EMBL/GenBank/DDBJ databases">
        <title>Genomic Encyclopedia of Archaeal and Bacterial Type Strains, Phase II (KMG-II): from individual species to whole genera.</title>
        <authorList>
            <person name="Goeker M."/>
        </authorList>
    </citation>
    <scope>NUCLEOTIDE SEQUENCE [LARGE SCALE GENOMIC DNA]</scope>
    <source>
        <strain evidence="11 12">DSM 43850</strain>
    </source>
</reference>
<sequence>MTKPADKVVEALRASLKEVDRLRERNRELVAAASAPIAVVGMSCRFPGGVSSPEDLWQLLREGGDVVSDFPTDRGWDLDALRGDDPSLSDSSHSIGGGFLYDAAKFDAGFFGISPRDALAMDPQQRLLLEGTWEVFERAGIDPATLRGSQTGVFVGLISQYYAVALQNSDEDLAGHYLAGNTAAIASGRLSYTFGLEGPAVTVDTACSSSLVTLHMAAQALRQGECSLAVAGGVTVMSTPAAFAEFSKQRGLAPDGRCKAFADAADGTGWSEGIGMLLLERLSDARRNGHPVLAVVRGSAVNQDGASNGLTAPNGPSQRKMIRKALENAGLKASDVDAIEAHGTGTVLGDPIEAHALLATYGQDRPADRPILLGSVKSNLGHTQAAAGVAGVIKSVLALRHGELPKSLHIDKPSEQVDWTTGNAQLLTENTPWPVTDHPRRIGVSAFGVGGTNAHVILEQAPEEEAKPQQRVTPSVLPYLVSGRTAAALQAQAEQLAGVEADPVDLAYSLATSRATFEHRSVSFDGFDNPVTGVATPGPLAFLFSGQGSQRAGMGRELYQAFPKFAGSLDEVLAHFSNDLKNVMFGDSELLHRTEYTQPALFAIEVALYRLVESWGVKPDFLMGHSIGELAAAHVAGILSLEDAAKLVAARGKLMGALPAGGAMVAIQATEDEVLPHLTDRVSIAAINGPDSVVVSGTEDAVETVVSQFTDRKTRRLTVSHAFHSPLMDPMLDEFRKVAAGLTYAEPQIPVVGNTEGDPTTPEYWVRHVREAVRFHAGVEHLRKQGVTKFLELGPDGVLSALAEGTPTLRKGRDEKQTVLTALATLHVNGVPVDWAQFFEGSGATRIDLPTYPFQHQRYWPTPREIEEIVAGGGADEGFWRAVEQSDLAALTSDAEEQASLGAALPVLSAYRRRRDQQSTVDGWRYRVNWKPFTASGELTGTWLLIDPEGQGEQVAQALTEHGATVHTEPHAEVTYQGIVSLLALNEDTGLAATLRLMQDLPTEAPLWVLTRGAVSVGRSDRLTSPAQSQVWGLGRTMSLEHPDRWGGLIDLPADLDARARGRLAAALAGAGDEDQLALRPAGLMVRRLVHAPELPATATGWRPEGTTLITGGTGGLGAQVARWMAEHGAERLVLTSRRGADAPGAAELAAELGDRVRIVACDIADREAVAELLASIEDLRSVVHAAGTTTFTPLAEITPEELATLGAAKVQGARHLDELLADRELDAFVLFSSIASTWGSGGQGTYSAVNSYLDGLAEQRRSRGLAATSLAWGPWAGAGMLADGEAELRRRGLLAMAPDLALSALFQAVASGEATLTIADMDWARFLMGYTAARPRPLLGELPEAQRPVAAAPTETASPLREQLAGLLGPERDRVLLEVVREQAAAALGHASAEEIEPTRAFRDLGFDSLTAVEVRNRLTAVTGLQLPSSLVFDYPNPLVLVDHLRAELLGTDTAPARTEPVTAALADDPIAIVSMACRFPGGVRNPEDLWRLVFEGTDAISGFPADRGWDLANLYDPESTRPGTSYAREGGFVYDVDQFDPVFFGISPREALAMDPQQRLLLETCWEAVERAGIVPGSLRGGTGGVFIGASNSGYGTGVWDPSDEAAAHLLTGTAASALSGRIAYTLGMEGPAVSIDTACSSSLVALHLAAQALRAGECSIALVGGVTVMATAGGFIEFSRQGGLARDGRCKPFSAGSDGTGWGEGAGMLLLERLSDAQRNGHPVLAVVRGSAINQDGASNGMTAPNGPSQQRVIRAALASGGLTPSDVDIVEAHGTGTVLGDPIEAQALLATYGQDRAEPLPLGSIKSNFGHTQAAAGMASIIKMVMALRNGVMPKTLHADEASEHVDWSAGQVELITETRSWPETGRPRRAAVSSFGLSGTNAHTIIEQAPAADQVVTESRAPESVPLLVSGRNSAALRDQAKRLLSLVDSRPVDLGYSLATSRTSFEHRVVAFDLDALRSLAAGEPVPGGLVTGSVVTGLSAYMFSGQGSQRAGMGRELYEAFPVFADALDEVFAHIDLPLRDVMFGESELLDQTEYTQAALFAIEVALFRLLESWGLRPDYLIGHSIGELVAAHVAGVLSLADSCRLVSARGRLMQALPVGGAMIAIQATEAEVAPHLTDRVSIAAINGPDSVVVSGDEDAAQAIADRFADRKTRRLRVSHAFHSPRMDDMLAEFWRVAEQLTYSAPTIAVVSNVTGELATELDTPEYWVRHVREAVRFHDGVTFLTGRGVARFLEIGPDGVLSALAGGVPVLRKNQSEVRALLAALAEVHVTGWSPDWAQVFDGWGGQRVDLPTYAFQRQRYWLEPSAPAEFARPKSTVESWQYEVVWKPITEPSNPELTGRWLVAAPGTDELAATVIAGLEQRGAEVVTVPAGGTREELAAQLSDVDVNGVLALTENLALATVVALAQALGDAGVEAPLWLATRGEDPVQSAVWGLGRVAAMEYPQRWGGLVGLPESVDAKAVDRLCGVLAGLTGENQVSMRDSGLFARRLDHGTTVERTDWNPSGTVLITGGTGALGGHVARWLADNGAERLVLTSRRGMAAEGAAELVAELGDRVTIAACDVADRDALSTLLDGIEDLTAVVHAAGVVDDSILDSVTPERLDAVLRPKVQAALNLDELTADRELDAFVLFSSFAGTFGGAGQASYAAANAALDGIAESRRARGLTATSIAWGPWAEGGMAAQDAVTERLRRTGMSPLAPELAVTALHRAVRLGLAQVTLVDIDWVKLAPTVGAHTLKLVSDLPEVRQALSNVERVDADESALRGKLAGLSTSDQVRQLREVVRGMVATVLGFGSAEEIDLAKPFQELGFDSLMAVELRNGLGAVTGLSLPATLIYDYPTSADLAEYLRGELLGDARAAALVTASAANDEPIAIVGMSCRFPGGVDSPEALWRLLELGEDAITEFPADRGWDLGSLYDADPDSAGTSYVREGGFLDGAGRFDPAFFEISPREALAMDPQQRLLLEVSWEAMERAGIDPRSLKGSQTGVFAGTNGQDYGILLHQSAERLDGYMATGSSASVVSGRLSYTFGLQGPAVTVDTACSSSLVALHLAVQALRAGECELALAGGVTVMATPAVFVEFSRQRGLAQDGRCKAFSDSADGTGWGEGVGMLLVERLSDAQRNGHPILAVVKGSAVNQDGASNGLTAPNGPSQQRVIRQALANAGLRPSDVDAVEAHGTGTTLGDPIEAQALLATYGQDREAPLWLGSIKSNLGHTQAAAGVAGVIKMVLAMQHGVLPQTLHVTEPSSHVDWSAGKIELLTAARQWASPVRRAGVSSFGVSGTNAHVVIEQAPAVEAAPAAEDKVVPWPLSARSEAALREQVDRVLAGATGQRSVDVGYSLVSGRAALERRAVLIGDVRVDGVADVEGKRVFVFPGQGSQWVGMATDLLATSTVFAERMAECAVALGEFVDWDLFESLNDAKAFERVDVVQPMSWAVMVSLAEVWRAHGITPDAVVGHSQGEIAAAAVAGALTLQDAARVVALRSKAIADELAGRGGMVSINLPLAEVEPLLSDKVSIAAFNGPSSIVVAGDPAALDELVATHERARKIPVDYASHTAHVELIEDRLAEVLAPIQPQSSEVPFFSTVTGEWLDTSAMDAGYWYTNLRQTVQFETAIRGLAESGHTAFVEVSSHPVLTSGVGDIVDGVVTGTLRRNEGTAVRFYASLAELWVRGVEPDWSVVFPADARRVDLPTYPFQRQNYWPKPAVPTEQTGADPVDAAFWAAVDNGDLGTLGLDDADLLTGALPVLSSWRRQQRQQSTVDSWRYRITWKPVTATGKLTGTWLVVAPQGADTSLLDGSGAEVVTITVDPNTIDRAQFATLLVAHDPAGVVSLLGQDEQPHQDYPVLPRGVVSTLALTQALGDVGIEAPLWLITSGGVLTGRPGERISPAQALVWGMGRVIGLEHPQRWGGLIDLHEHAPEPLWSALTGEEDQLALRGATVLARRLVHDPAANRTAVRNFAAQGTVLITGGTGAIGGHLARWLAGNGAEHLVLTSRRGRDADGVSELEAELTALGARVTVAACDAADRDALSGLLKSLEADGDPVRAVVHAAGVVTPAALADTTAQEFAAAAEAKVAGAVNLDELLADQQLDAFILLSSNAGVWGSGGQAAYAAANAFLDALAEQRRARGATATAVAWGAWAGGGMVGTEEDEQRLRKRGVRAMDPKLTVAALQQAMDLDETFLAVADVDWELFTPGFTMARRRPLLDELPEVRRVLDAVPEAVEGESTLAEELAGLPAAQQERVVLDLVRERVAAVLGHAGKDEVDPVRPFKELGFDSLTAVELRNRLNTATGLRLAASLVFDHPTPTALAGHVLNELGGAAGQEVNLFTELDRIELAISAVSPDDGAHPLITARLRTMLAKLSDIGEKTEGATVADKLDAATDDEIFEFINKELGRG</sequence>
<evidence type="ECO:0000256" key="5">
    <source>
        <dbReference type="ARBA" id="ARBA00023194"/>
    </source>
</evidence>
<feature type="domain" description="Ketosynthase family 3 (KS3)" evidence="10">
    <location>
        <begin position="34"/>
        <end position="460"/>
    </location>
</feature>
<evidence type="ECO:0000256" key="4">
    <source>
        <dbReference type="ARBA" id="ARBA00022679"/>
    </source>
</evidence>
<keyword evidence="8" id="KW-0175">Coiled coil</keyword>
<dbReference type="InterPro" id="IPR018201">
    <property type="entry name" value="Ketoacyl_synth_AS"/>
</dbReference>
<dbReference type="SMART" id="SM00822">
    <property type="entry name" value="PKS_KR"/>
    <property type="match status" value="3"/>
</dbReference>
<dbReference type="Pfam" id="PF08659">
    <property type="entry name" value="KR"/>
    <property type="match status" value="3"/>
</dbReference>
<keyword evidence="2" id="KW-0596">Phosphopantetheine</keyword>
<dbReference type="SMART" id="SM00823">
    <property type="entry name" value="PKS_PP"/>
    <property type="match status" value="3"/>
</dbReference>
<evidence type="ECO:0000256" key="8">
    <source>
        <dbReference type="SAM" id="Coils"/>
    </source>
</evidence>
<dbReference type="InterPro" id="IPR020841">
    <property type="entry name" value="PKS_Beta-ketoAc_synthase_dom"/>
</dbReference>
<dbReference type="Proteomes" id="UP000517916">
    <property type="component" value="Unassembled WGS sequence"/>
</dbReference>
<dbReference type="EMBL" id="JACJID010000002">
    <property type="protein sequence ID" value="MBA8925103.1"/>
    <property type="molecule type" value="Genomic_DNA"/>
</dbReference>
<dbReference type="InterPro" id="IPR014043">
    <property type="entry name" value="Acyl_transferase_dom"/>
</dbReference>
<evidence type="ECO:0000256" key="7">
    <source>
        <dbReference type="ARBA" id="ARBA00023315"/>
    </source>
</evidence>
<keyword evidence="7" id="KW-0012">Acyltransferase</keyword>
<evidence type="ECO:0000259" key="10">
    <source>
        <dbReference type="PROSITE" id="PS52004"/>
    </source>
</evidence>
<evidence type="ECO:0000313" key="12">
    <source>
        <dbReference type="Proteomes" id="UP000517916"/>
    </source>
</evidence>
<dbReference type="InterPro" id="IPR001227">
    <property type="entry name" value="Ac_transferase_dom_sf"/>
</dbReference>
<dbReference type="SMART" id="SM00827">
    <property type="entry name" value="PKS_AT"/>
    <property type="match status" value="3"/>
</dbReference>
<dbReference type="PROSITE" id="PS50075">
    <property type="entry name" value="CARRIER"/>
    <property type="match status" value="3"/>
</dbReference>
<dbReference type="InterPro" id="IPR015083">
    <property type="entry name" value="NorB/c/GfsB-D-like_docking"/>
</dbReference>
<dbReference type="PROSITE" id="PS52004">
    <property type="entry name" value="KS3_2"/>
    <property type="match status" value="3"/>
</dbReference>
<dbReference type="InterPro" id="IPR006162">
    <property type="entry name" value="Ppantetheine_attach_site"/>
</dbReference>
<feature type="domain" description="Carrier" evidence="9">
    <location>
        <begin position="2786"/>
        <end position="2861"/>
    </location>
</feature>
<dbReference type="Gene3D" id="3.40.47.10">
    <property type="match status" value="3"/>
</dbReference>
<dbReference type="SUPFAM" id="SSF53901">
    <property type="entry name" value="Thiolase-like"/>
    <property type="match status" value="3"/>
</dbReference>
<dbReference type="InterPro" id="IPR014031">
    <property type="entry name" value="Ketoacyl_synth_C"/>
</dbReference>
<dbReference type="InterPro" id="IPR009081">
    <property type="entry name" value="PP-bd_ACP"/>
</dbReference>
<dbReference type="SUPFAM" id="SSF51735">
    <property type="entry name" value="NAD(P)-binding Rossmann-fold domains"/>
    <property type="match status" value="6"/>
</dbReference>
<dbReference type="NCBIfam" id="NF045894">
    <property type="entry name" value="PKS_plus_SDR"/>
    <property type="match status" value="2"/>
</dbReference>
<organism evidence="11 12">
    <name type="scientific">Kutzneria viridogrisea</name>
    <dbReference type="NCBI Taxonomy" id="47990"/>
    <lineage>
        <taxon>Bacteria</taxon>
        <taxon>Bacillati</taxon>
        <taxon>Actinomycetota</taxon>
        <taxon>Actinomycetes</taxon>
        <taxon>Pseudonocardiales</taxon>
        <taxon>Pseudonocardiaceae</taxon>
        <taxon>Kutzneria</taxon>
    </lineage>
</organism>
<dbReference type="Pfam" id="PF08990">
    <property type="entry name" value="Docking"/>
    <property type="match status" value="1"/>
</dbReference>
<dbReference type="Gene3D" id="3.30.70.3290">
    <property type="match status" value="3"/>
</dbReference>
<dbReference type="InterPro" id="IPR041618">
    <property type="entry name" value="PKS_DE"/>
</dbReference>
<dbReference type="Pfam" id="PF18369">
    <property type="entry name" value="PKS_DE"/>
    <property type="match status" value="2"/>
</dbReference>
<evidence type="ECO:0000256" key="6">
    <source>
        <dbReference type="ARBA" id="ARBA00023268"/>
    </source>
</evidence>
<dbReference type="Gene3D" id="6.10.140.1830">
    <property type="match status" value="2"/>
</dbReference>
<dbReference type="InterPro" id="IPR016039">
    <property type="entry name" value="Thiolase-like"/>
</dbReference>
<dbReference type="InterPro" id="IPR032821">
    <property type="entry name" value="PKS_assoc"/>
</dbReference>
<keyword evidence="4 11" id="KW-0808">Transferase</keyword>
<dbReference type="InterPro" id="IPR036291">
    <property type="entry name" value="NAD(P)-bd_dom_sf"/>
</dbReference>
<protein>
    <submittedName>
        <fullName evidence="11">Acyl transferase domain-containing protein</fullName>
    </submittedName>
</protein>
<dbReference type="PANTHER" id="PTHR43775">
    <property type="entry name" value="FATTY ACID SYNTHASE"/>
    <property type="match status" value="1"/>
</dbReference>
<proteinExistence type="predicted"/>
<feature type="domain" description="Ketosynthase family 3 (KS3)" evidence="10">
    <location>
        <begin position="1469"/>
        <end position="1893"/>
    </location>
</feature>
<gene>
    <name evidence="11" type="ORF">BC739_002302</name>
</gene>
<dbReference type="InterPro" id="IPR036736">
    <property type="entry name" value="ACP-like_sf"/>
</dbReference>
<dbReference type="Pfam" id="PF00550">
    <property type="entry name" value="PP-binding"/>
    <property type="match status" value="3"/>
</dbReference>
<dbReference type="PROSITE" id="PS00012">
    <property type="entry name" value="PHOSPHOPANTETHEINE"/>
    <property type="match status" value="3"/>
</dbReference>
<name>A0ABR6BE06_9PSEU</name>
<accession>A0ABR6BE06</accession>
<feature type="coiled-coil region" evidence="8">
    <location>
        <begin position="5"/>
        <end position="32"/>
    </location>
</feature>
<dbReference type="InterPro" id="IPR016036">
    <property type="entry name" value="Malonyl_transacylase_ACP-bd"/>
</dbReference>
<dbReference type="SUPFAM" id="SSF47336">
    <property type="entry name" value="ACP-like"/>
    <property type="match status" value="3"/>
</dbReference>
<dbReference type="SMART" id="SM01294">
    <property type="entry name" value="PKS_PP_betabranch"/>
    <property type="match status" value="3"/>
</dbReference>
<dbReference type="SUPFAM" id="SSF55048">
    <property type="entry name" value="Probable ACP-binding domain of malonyl-CoA ACP transacylase"/>
    <property type="match status" value="3"/>
</dbReference>
<keyword evidence="6" id="KW-0511">Multifunctional enzyme</keyword>
<dbReference type="Gene3D" id="3.40.366.10">
    <property type="entry name" value="Malonyl-Coenzyme A Acyl Carrier Protein, domain 2"/>
    <property type="match status" value="3"/>
</dbReference>
<dbReference type="InterPro" id="IPR057326">
    <property type="entry name" value="KR_dom"/>
</dbReference>
<dbReference type="SUPFAM" id="SSF52151">
    <property type="entry name" value="FabD/lysophospholipase-like"/>
    <property type="match status" value="3"/>
</dbReference>
<comment type="caution">
    <text evidence="11">The sequence shown here is derived from an EMBL/GenBank/DDBJ whole genome shotgun (WGS) entry which is preliminary data.</text>
</comment>
<dbReference type="CDD" id="cd00833">
    <property type="entry name" value="PKS"/>
    <property type="match status" value="3"/>
</dbReference>
<dbReference type="InterPro" id="IPR020806">
    <property type="entry name" value="PKS_PP-bd"/>
</dbReference>
<comment type="cofactor">
    <cofactor evidence="1">
        <name>pantetheine 4'-phosphate</name>
        <dbReference type="ChEBI" id="CHEBI:47942"/>
    </cofactor>
</comment>
<keyword evidence="12" id="KW-1185">Reference proteome</keyword>
<dbReference type="InterPro" id="IPR050091">
    <property type="entry name" value="PKS_NRPS_Biosynth_Enz"/>
</dbReference>
<dbReference type="Gene3D" id="3.40.50.720">
    <property type="entry name" value="NAD(P)-binding Rossmann-like Domain"/>
    <property type="match status" value="3"/>
</dbReference>
<dbReference type="PROSITE" id="PS00606">
    <property type="entry name" value="KS3_1"/>
    <property type="match status" value="3"/>
</dbReference>
<dbReference type="Pfam" id="PF00698">
    <property type="entry name" value="Acyl_transf_1"/>
    <property type="match status" value="3"/>
</dbReference>
<dbReference type="InterPro" id="IPR013968">
    <property type="entry name" value="PKS_KR"/>
</dbReference>
<dbReference type="InterPro" id="IPR016035">
    <property type="entry name" value="Acyl_Trfase/lysoPLipase"/>
</dbReference>
<keyword evidence="5" id="KW-0045">Antibiotic biosynthesis</keyword>
<dbReference type="PANTHER" id="PTHR43775:SF51">
    <property type="entry name" value="INACTIVE PHENOLPHTHIOCEROL SYNTHESIS POLYKETIDE SYNTHASE TYPE I PKS1-RELATED"/>
    <property type="match status" value="1"/>
</dbReference>
<evidence type="ECO:0000313" key="11">
    <source>
        <dbReference type="EMBL" id="MBA8925103.1"/>
    </source>
</evidence>
<feature type="domain" description="Carrier" evidence="9">
    <location>
        <begin position="4253"/>
        <end position="4328"/>
    </location>
</feature>
<evidence type="ECO:0000259" key="9">
    <source>
        <dbReference type="PROSITE" id="PS50075"/>
    </source>
</evidence>
<dbReference type="RefSeq" id="WP_182837214.1">
    <property type="nucleotide sequence ID" value="NZ_JBKOFG010000003.1"/>
</dbReference>
<dbReference type="Pfam" id="PF00109">
    <property type="entry name" value="ketoacyl-synt"/>
    <property type="match status" value="3"/>
</dbReference>
<dbReference type="Pfam" id="PF16197">
    <property type="entry name" value="KAsynt_C_assoc"/>
    <property type="match status" value="3"/>
</dbReference>
<feature type="domain" description="Carrier" evidence="9">
    <location>
        <begin position="1375"/>
        <end position="1450"/>
    </location>
</feature>
<dbReference type="CDD" id="cd08952">
    <property type="entry name" value="KR_1_SDR_x"/>
    <property type="match status" value="3"/>
</dbReference>
<dbReference type="GO" id="GO:0016740">
    <property type="term" value="F:transferase activity"/>
    <property type="evidence" value="ECO:0007669"/>
    <property type="project" value="UniProtKB-KW"/>
</dbReference>
<dbReference type="Gene3D" id="1.10.1200.10">
    <property type="entry name" value="ACP-like"/>
    <property type="match status" value="3"/>
</dbReference>
<evidence type="ECO:0000256" key="1">
    <source>
        <dbReference type="ARBA" id="ARBA00001957"/>
    </source>
</evidence>
<evidence type="ECO:0000256" key="2">
    <source>
        <dbReference type="ARBA" id="ARBA00022450"/>
    </source>
</evidence>
<feature type="domain" description="Ketosynthase family 3 (KS3)" evidence="10">
    <location>
        <begin position="2878"/>
        <end position="3300"/>
    </location>
</feature>
<keyword evidence="3" id="KW-0597">Phosphoprotein</keyword>
<dbReference type="SMART" id="SM00825">
    <property type="entry name" value="PKS_KS"/>
    <property type="match status" value="3"/>
</dbReference>